<proteinExistence type="predicted"/>
<sequence length="109" mass="12065">TSETSTGFKHITMRPYSTEQLNYVKASYHSVHGVIKSAWNIRENVMQWDISVPCNTSATVYIPASSKDRVTESGKQASSAEGVQFVQTEGEYVVFEVASGNYSFTAETK</sequence>
<comment type="caution">
    <text evidence="2">The sequence shown here is derived from an EMBL/GenBank/DDBJ whole genome shotgun (WGS) entry which is preliminary data.</text>
</comment>
<reference evidence="2" key="1">
    <citation type="submission" date="2019-03" db="EMBL/GenBank/DDBJ databases">
        <title>Single cell metagenomics reveals metabolic interactions within the superorganism composed of flagellate Streblomastix strix and complex community of Bacteroidetes bacteria on its surface.</title>
        <authorList>
            <person name="Treitli S.C."/>
            <person name="Kolisko M."/>
            <person name="Husnik F."/>
            <person name="Keeling P."/>
            <person name="Hampl V."/>
        </authorList>
    </citation>
    <scope>NUCLEOTIDE SEQUENCE</scope>
    <source>
        <strain evidence="2">STM</strain>
    </source>
</reference>
<feature type="domain" description="Alpha-L-rhamnosidase C-terminal" evidence="1">
    <location>
        <begin position="3"/>
        <end position="75"/>
    </location>
</feature>
<dbReference type="InterPro" id="IPR016007">
    <property type="entry name" value="Alpha_rhamnosid"/>
</dbReference>
<accession>A0A5J4P831</accession>
<gene>
    <name evidence="2" type="ORF">EZS27_043639</name>
</gene>
<dbReference type="EMBL" id="SNRY01011287">
    <property type="protein sequence ID" value="KAA6304713.1"/>
    <property type="molecule type" value="Genomic_DNA"/>
</dbReference>
<dbReference type="InterPro" id="IPR035398">
    <property type="entry name" value="Bac_rhamnosid_C"/>
</dbReference>
<organism evidence="2">
    <name type="scientific">termite gut metagenome</name>
    <dbReference type="NCBI Taxonomy" id="433724"/>
    <lineage>
        <taxon>unclassified sequences</taxon>
        <taxon>metagenomes</taxon>
        <taxon>organismal metagenomes</taxon>
    </lineage>
</organism>
<protein>
    <recommendedName>
        <fullName evidence="1">Alpha-L-rhamnosidase C-terminal domain-containing protein</fullName>
    </recommendedName>
</protein>
<dbReference type="PANTHER" id="PTHR33307:SF6">
    <property type="entry name" value="ALPHA-RHAMNOSIDASE (EUROFUNG)-RELATED"/>
    <property type="match status" value="1"/>
</dbReference>
<dbReference type="Pfam" id="PF17390">
    <property type="entry name" value="Bac_rhamnosid_C"/>
    <property type="match status" value="1"/>
</dbReference>
<dbReference type="Gene3D" id="2.60.420.10">
    <property type="entry name" value="Maltose phosphorylase, domain 3"/>
    <property type="match status" value="1"/>
</dbReference>
<name>A0A5J4P831_9ZZZZ</name>
<evidence type="ECO:0000313" key="2">
    <source>
        <dbReference type="EMBL" id="KAA6304713.1"/>
    </source>
</evidence>
<evidence type="ECO:0000259" key="1">
    <source>
        <dbReference type="Pfam" id="PF17390"/>
    </source>
</evidence>
<feature type="non-terminal residue" evidence="2">
    <location>
        <position position="1"/>
    </location>
</feature>
<dbReference type="PANTHER" id="PTHR33307">
    <property type="entry name" value="ALPHA-RHAMNOSIDASE (EUROFUNG)"/>
    <property type="match status" value="1"/>
</dbReference>
<dbReference type="AlphaFoldDB" id="A0A5J4P831"/>